<accession>Q8BPT9</accession>
<evidence type="ECO:0000313" key="3">
    <source>
        <dbReference type="MGI" id="MGI:104687"/>
    </source>
</evidence>
<organism evidence="2">
    <name type="scientific">Mus musculus</name>
    <name type="common">Mouse</name>
    <dbReference type="NCBI Taxonomy" id="10090"/>
    <lineage>
        <taxon>Eukaryota</taxon>
        <taxon>Metazoa</taxon>
        <taxon>Chordata</taxon>
        <taxon>Craniata</taxon>
        <taxon>Vertebrata</taxon>
        <taxon>Euteleostomi</taxon>
        <taxon>Mammalia</taxon>
        <taxon>Eutheria</taxon>
        <taxon>Euarchontoglires</taxon>
        <taxon>Glires</taxon>
        <taxon>Rodentia</taxon>
        <taxon>Myomorpha</taxon>
        <taxon>Muroidea</taxon>
        <taxon>Muridae</taxon>
        <taxon>Murinae</taxon>
        <taxon>Mus</taxon>
        <taxon>Mus</taxon>
    </lineage>
</organism>
<dbReference type="EMBL" id="AK053338">
    <property type="protein sequence ID" value="BAC35352.1"/>
    <property type="molecule type" value="mRNA"/>
</dbReference>
<reference evidence="2" key="4">
    <citation type="journal article" date="2001" name="Nature">
        <title>Functional annotation of a full-length mouse cDNA collection.</title>
        <authorList>
            <consortium name="The RIKEN Genome Exploration Research Group Phase II Team and the FANTOM Consortium"/>
        </authorList>
    </citation>
    <scope>NUCLEOTIDE SEQUENCE</scope>
    <source>
        <strain evidence="2">C57BL/6J</strain>
        <tissue evidence="2">Eyeball</tissue>
    </source>
</reference>
<protein>
    <submittedName>
        <fullName evidence="2">Uncharacterized protein</fullName>
    </submittedName>
</protein>
<reference evidence="2" key="7">
    <citation type="journal article" date="2005" name="Science">
        <title>The Transcriptional Landscape of the Mammalian Genome.</title>
        <authorList>
            <consortium name="The FANTOM Consortium"/>
            <consortium name="Riken Genome Exploration Research Group and Genome Science Group (Genome Network Project Core Group)"/>
        </authorList>
    </citation>
    <scope>NUCLEOTIDE SEQUENCE</scope>
    <source>
        <strain evidence="2">C57BL/6J</strain>
        <tissue evidence="2">Eyeball</tissue>
    </source>
</reference>
<evidence type="ECO:0000256" key="1">
    <source>
        <dbReference type="SAM" id="MobiDB-lite"/>
    </source>
</evidence>
<dbReference type="AGR" id="MGI:104687"/>
<gene>
    <name evidence="3" type="primary">Col4a4</name>
</gene>
<reference evidence="2" key="5">
    <citation type="submission" date="2001-07" db="EMBL/GenBank/DDBJ databases">
        <authorList>
            <person name="Adachi J."/>
            <person name="Aizawa K."/>
            <person name="Akimura T."/>
            <person name="Arakawa T."/>
            <person name="Bono H."/>
            <person name="Carninci P."/>
            <person name="Fukuda S."/>
            <person name="Furuno M."/>
            <person name="Hanagaki T."/>
            <person name="Hara A."/>
            <person name="Hashizume W."/>
            <person name="Hayashida K."/>
            <person name="Hayatsu N."/>
            <person name="Hiramoto K."/>
            <person name="Hiraoka T."/>
            <person name="Hirozane T."/>
            <person name="Hori F."/>
            <person name="Imotani K."/>
            <person name="Ishii Y."/>
            <person name="Itoh M."/>
            <person name="Kagawa I."/>
            <person name="Kasukawa T."/>
            <person name="Katoh H."/>
            <person name="Kawai J."/>
            <person name="Kojima Y."/>
            <person name="Kondo S."/>
            <person name="Konno H."/>
            <person name="Kouda M."/>
            <person name="Koya S."/>
            <person name="Kurihara C."/>
            <person name="Matsuyama T."/>
            <person name="Miyazaki A."/>
            <person name="Murata M."/>
            <person name="Nakamura M."/>
            <person name="Nishi K."/>
            <person name="Nomura K."/>
            <person name="Numazaki R."/>
            <person name="Ohno M."/>
            <person name="Ohsato N."/>
            <person name="Okazaki Y."/>
            <person name="Saito R."/>
            <person name="Saitoh H."/>
            <person name="Sakai C."/>
            <person name="Sakai K."/>
            <person name="Sakazume N."/>
            <person name="Sano H."/>
            <person name="Sasaki D."/>
            <person name="Shibata K."/>
            <person name="Shinagawa A."/>
            <person name="Shiraki T."/>
            <person name="Sogabe Y."/>
            <person name="Tagami M."/>
            <person name="Tagawa A."/>
            <person name="Takahashi F."/>
            <person name="Takaku-Akahira S."/>
            <person name="Takeda Y."/>
            <person name="Tanaka T."/>
            <person name="Tomaru A."/>
            <person name="Toya T."/>
            <person name="Yasunishi A."/>
            <person name="Muramatsu M."/>
            <person name="Hayashizaki Y."/>
        </authorList>
    </citation>
    <scope>NUCLEOTIDE SEQUENCE</scope>
    <source>
        <strain evidence="2">C57BL/6J</strain>
        <tissue evidence="2">Eyeball</tissue>
    </source>
</reference>
<name>Q8BPT9_MOUSE</name>
<reference evidence="2" key="3">
    <citation type="journal article" date="2000" name="Genome Res.">
        <title>RIKEN integrated sequence analysis (RISA) system--384-format sequencing pipeline with 384 multicapillary sequencer.</title>
        <authorList>
            <person name="Shibata K."/>
            <person name="Itoh M."/>
            <person name="Aizawa K."/>
            <person name="Nagaoka S."/>
            <person name="Sasaki N."/>
            <person name="Carninci P."/>
            <person name="Konno H."/>
            <person name="Akiyama J."/>
            <person name="Nishi K."/>
            <person name="Kitsunai T."/>
            <person name="Tashiro H."/>
            <person name="Itoh M."/>
            <person name="Sumi N."/>
            <person name="Ishii Y."/>
            <person name="Nakamura S."/>
            <person name="Hazama M."/>
            <person name="Nishine T."/>
            <person name="Harada A."/>
            <person name="Yamamoto R."/>
            <person name="Matsumoto H."/>
            <person name="Sakaguchi S."/>
            <person name="Ikegami T."/>
            <person name="Kashiwagi K."/>
            <person name="Fujiwake S."/>
            <person name="Inoue K."/>
            <person name="Togawa Y."/>
            <person name="Izawa M."/>
            <person name="Ohara E."/>
            <person name="Watahiki M."/>
            <person name="Yoneda Y."/>
            <person name="Ishikawa T."/>
            <person name="Ozawa K."/>
            <person name="Tanaka T."/>
            <person name="Matsuura S."/>
            <person name="Kawai J."/>
            <person name="Okazaki Y."/>
            <person name="Muramatsu M."/>
            <person name="Inoue Y."/>
            <person name="Kira A."/>
            <person name="Hayashizaki Y."/>
        </authorList>
    </citation>
    <scope>NUCLEOTIDE SEQUENCE</scope>
    <source>
        <strain evidence="2">C57BL/6J</strain>
        <tissue evidence="2">Eyeball</tissue>
    </source>
</reference>
<reference evidence="2" key="6">
    <citation type="journal article" date="2002" name="Nature">
        <title>Analysis of the mouse transcriptome based on functional annotation of 60,770 full-length cDNAs.</title>
        <authorList>
            <consortium name="The FANTOM Consortium and the RIKEN Genome Exploration Research Group Phase I and II Team"/>
        </authorList>
    </citation>
    <scope>NUCLEOTIDE SEQUENCE</scope>
    <source>
        <strain evidence="2">C57BL/6J</strain>
        <tissue evidence="2">Eyeball</tissue>
    </source>
</reference>
<reference evidence="2" key="2">
    <citation type="journal article" date="2000" name="Genome Res.">
        <title>Normalization and subtraction of cap-trapper-selected cDNAs to prepare full-length cDNA libraries for rapid discovery of new genes.</title>
        <authorList>
            <person name="Carninci P."/>
            <person name="Shibata Y."/>
            <person name="Hayatsu N."/>
            <person name="Sugahara Y."/>
            <person name="Shibata K."/>
            <person name="Itoh M."/>
            <person name="Konno H."/>
            <person name="Okazaki Y."/>
            <person name="Muramatsu M."/>
            <person name="Hayashizaki Y."/>
        </authorList>
    </citation>
    <scope>NUCLEOTIDE SEQUENCE</scope>
    <source>
        <strain evidence="2">C57BL/6J</strain>
        <tissue evidence="2">Eyeball</tissue>
    </source>
</reference>
<evidence type="ECO:0000313" key="2">
    <source>
        <dbReference type="EMBL" id="BAC35352.1"/>
    </source>
</evidence>
<dbReference type="AlphaFoldDB" id="Q8BPT9"/>
<reference evidence="2" key="1">
    <citation type="journal article" date="1999" name="Methods Enzymol.">
        <title>High-efficiency full-length cDNA cloning.</title>
        <authorList>
            <person name="Carninci P."/>
            <person name="Hayashizaki Y."/>
        </authorList>
    </citation>
    <scope>NUCLEOTIDE SEQUENCE</scope>
    <source>
        <strain evidence="2">C57BL/6J</strain>
        <tissue evidence="2">Eyeball</tissue>
    </source>
</reference>
<feature type="region of interest" description="Disordered" evidence="1">
    <location>
        <begin position="93"/>
        <end position="136"/>
    </location>
</feature>
<reference evidence="2" key="8">
    <citation type="journal article" date="2005" name="Science">
        <title>Antisense Transcription in the Mammalian Transcriptome.</title>
        <authorList>
            <consortium name="RIKEN Genome Exploration Research Group and Genome Science Group (Genome Network Project Core Group) and the FANTOM Consortium"/>
        </authorList>
    </citation>
    <scope>NUCLEOTIDE SEQUENCE</scope>
    <source>
        <strain evidence="2">C57BL/6J</strain>
        <tissue evidence="2">Eyeball</tissue>
    </source>
</reference>
<feature type="compositionally biased region" description="Basic residues" evidence="1">
    <location>
        <begin position="124"/>
        <end position="136"/>
    </location>
</feature>
<sequence length="136" mass="15554">MPTNHKLKGLLGKIFYFFLKLTFLSQSKIAILMERKDFFPTERDTHVRAHFSVHFRIIERKTQLKCGFRGWGAGGRLGLTAFTAFSEEDLNSVPGTQELAPSHQELQSPFLAPRGPSVPMQTPTHRHTHTHRNKSK</sequence>
<proteinExistence type="evidence at transcript level"/>
<dbReference type="MGI" id="MGI:104687">
    <property type="gene designation" value="Col4a4"/>
</dbReference>